<evidence type="ECO:0000313" key="1">
    <source>
        <dbReference type="EMBL" id="MET4580349.1"/>
    </source>
</evidence>
<organism evidence="1 2">
    <name type="scientific">Ottowia thiooxydans</name>
    <dbReference type="NCBI Taxonomy" id="219182"/>
    <lineage>
        <taxon>Bacteria</taxon>
        <taxon>Pseudomonadati</taxon>
        <taxon>Pseudomonadota</taxon>
        <taxon>Betaproteobacteria</taxon>
        <taxon>Burkholderiales</taxon>
        <taxon>Comamonadaceae</taxon>
        <taxon>Ottowia</taxon>
    </lineage>
</organism>
<dbReference type="Proteomes" id="UP001549320">
    <property type="component" value="Unassembled WGS sequence"/>
</dbReference>
<keyword evidence="2" id="KW-1185">Reference proteome</keyword>
<sequence>ECGLPVPHPSGQFFPGRIAALRLLPRIAPWLRGASCTTIRKKPARG</sequence>
<comment type="caution">
    <text evidence="1">The sequence shown here is derived from an EMBL/GenBank/DDBJ whole genome shotgun (WGS) entry which is preliminary data.</text>
</comment>
<dbReference type="EMBL" id="JBEPSH010000016">
    <property type="protein sequence ID" value="MET4580349.1"/>
    <property type="molecule type" value="Genomic_DNA"/>
</dbReference>
<proteinExistence type="predicted"/>
<protein>
    <recommendedName>
        <fullName evidence="3">Uracil-DNA glycosylase</fullName>
    </recommendedName>
</protein>
<gene>
    <name evidence="1" type="ORF">ABIE13_005489</name>
</gene>
<evidence type="ECO:0008006" key="3">
    <source>
        <dbReference type="Google" id="ProtNLM"/>
    </source>
</evidence>
<evidence type="ECO:0000313" key="2">
    <source>
        <dbReference type="Proteomes" id="UP001549320"/>
    </source>
</evidence>
<feature type="non-terminal residue" evidence="1">
    <location>
        <position position="1"/>
    </location>
</feature>
<name>A0ABV2QH47_9BURK</name>
<accession>A0ABV2QH47</accession>
<reference evidence="1 2" key="1">
    <citation type="submission" date="2024-06" db="EMBL/GenBank/DDBJ databases">
        <title>Sorghum-associated microbial communities from plants grown in Nebraska, USA.</title>
        <authorList>
            <person name="Schachtman D."/>
        </authorList>
    </citation>
    <scope>NUCLEOTIDE SEQUENCE [LARGE SCALE GENOMIC DNA]</scope>
    <source>
        <strain evidence="1 2">2709</strain>
    </source>
</reference>